<proteinExistence type="predicted"/>
<evidence type="ECO:0000313" key="1">
    <source>
        <dbReference type="EMBL" id="KAJ8667887.1"/>
    </source>
</evidence>
<evidence type="ECO:0000313" key="2">
    <source>
        <dbReference type="Proteomes" id="UP001239111"/>
    </source>
</evidence>
<gene>
    <name evidence="1" type="ORF">QAD02_009550</name>
</gene>
<dbReference type="Proteomes" id="UP001239111">
    <property type="component" value="Chromosome 4"/>
</dbReference>
<reference evidence="1" key="1">
    <citation type="submission" date="2023-04" db="EMBL/GenBank/DDBJ databases">
        <title>A chromosome-level genome assembly of the parasitoid wasp Eretmocerus hayati.</title>
        <authorList>
            <person name="Zhong Y."/>
            <person name="Liu S."/>
            <person name="Liu Y."/>
        </authorList>
    </citation>
    <scope>NUCLEOTIDE SEQUENCE</scope>
    <source>
        <strain evidence="1">ZJU_SS_LIU_2023</strain>
    </source>
</reference>
<protein>
    <submittedName>
        <fullName evidence="1">Uncharacterized protein</fullName>
    </submittedName>
</protein>
<keyword evidence="2" id="KW-1185">Reference proteome</keyword>
<comment type="caution">
    <text evidence="1">The sequence shown here is derived from an EMBL/GenBank/DDBJ whole genome shotgun (WGS) entry which is preliminary data.</text>
</comment>
<name>A0ACC2NBY8_9HYME</name>
<sequence length="536" mass="59755">MSAADPFCEVGNLTFDEFITKCASTCGDSKIDRARIILGKGIAGVPAVVQDAISNNGFCDKSKRIPCFRVVLTPKYSDPDLFAVFQQDCTKNFESNSDLLAHLSKPQDSSFYAKTDKEIMNKVPRLAPGLYCVGLESCDFITGILDEKDIMKTSNLHSSTNPNVTVMPGINTSMFYAGAVNSCSTVHREDGNAASVAVMLDTLDKEMRHRPCKLRVGIPGGQKLEQAIARTVCATPSSDDSSPSKVERGRKKRKSRTKRYVNDVVYVRPGVHHEVIQLTPNCLEAQNFGDAEWQVVTGHESLCGCDQQDVIAIPINPLNSVRLVQTPNRNHLCEECGFESANKPDHHRHLQKVHKKKVVRVQIRAPKKCLICGVLVKRLGTHLSKPSRKHKDAEAKLKADGIDLDRAPVPVLVCQYCDAIFTDKQGLICHEIVCAASRDSGSVPVTVQLPGLVMNNHYRVCRFCKKTFHSGELHIHIRVCPQKRFQCACGRTFVAKFKLKQHIICDHRDFICDHCKEIFDPKSKLQAHIVEYHVER</sequence>
<accession>A0ACC2NBY8</accession>
<organism evidence="1 2">
    <name type="scientific">Eretmocerus hayati</name>
    <dbReference type="NCBI Taxonomy" id="131215"/>
    <lineage>
        <taxon>Eukaryota</taxon>
        <taxon>Metazoa</taxon>
        <taxon>Ecdysozoa</taxon>
        <taxon>Arthropoda</taxon>
        <taxon>Hexapoda</taxon>
        <taxon>Insecta</taxon>
        <taxon>Pterygota</taxon>
        <taxon>Neoptera</taxon>
        <taxon>Endopterygota</taxon>
        <taxon>Hymenoptera</taxon>
        <taxon>Apocrita</taxon>
        <taxon>Proctotrupomorpha</taxon>
        <taxon>Chalcidoidea</taxon>
        <taxon>Aphelinidae</taxon>
        <taxon>Aphelininae</taxon>
        <taxon>Eretmocerus</taxon>
    </lineage>
</organism>
<dbReference type="EMBL" id="CM056744">
    <property type="protein sequence ID" value="KAJ8667887.1"/>
    <property type="molecule type" value="Genomic_DNA"/>
</dbReference>